<gene>
    <name evidence="2" type="ORF">JIV24_12670</name>
</gene>
<dbReference type="Gene3D" id="3.30.1460.30">
    <property type="entry name" value="YgaC/TfoX-N like chaperone"/>
    <property type="match status" value="1"/>
</dbReference>
<evidence type="ECO:0000259" key="1">
    <source>
        <dbReference type="Pfam" id="PF04993"/>
    </source>
</evidence>
<dbReference type="InterPro" id="IPR007076">
    <property type="entry name" value="TfoX_N"/>
</dbReference>
<feature type="domain" description="TfoX N-terminal" evidence="1">
    <location>
        <begin position="23"/>
        <end position="103"/>
    </location>
</feature>
<accession>A0ABS1HKR2</accession>
<reference evidence="2 3" key="1">
    <citation type="submission" date="2021-01" db="EMBL/GenBank/DDBJ databases">
        <title>Carboxyliciviraga sp.nov., isolated from coastal sediments.</title>
        <authorList>
            <person name="Lu D."/>
            <person name="Zhang T."/>
        </authorList>
    </citation>
    <scope>NUCLEOTIDE SEQUENCE [LARGE SCALE GENOMIC DNA]</scope>
    <source>
        <strain evidence="2 3">N1Y132</strain>
    </source>
</reference>
<name>A0ABS1HKR2_9BACT</name>
<dbReference type="SUPFAM" id="SSF159894">
    <property type="entry name" value="YgaC/TfoX-N like"/>
    <property type="match status" value="1"/>
</dbReference>
<comment type="caution">
    <text evidence="2">The sequence shown here is derived from an EMBL/GenBank/DDBJ whole genome shotgun (WGS) entry which is preliminary data.</text>
</comment>
<proteinExistence type="predicted"/>
<protein>
    <submittedName>
        <fullName evidence="2">TfoX/Sxy family protein</fullName>
    </submittedName>
</protein>
<sequence length="114" mass="13198">MAYDEHLADRIRQWLKTKNTTYLEKKMMGGLCFMVDDKMCVGVVKNDLMTRVNPEDYETLLQQPGAKAMNFTGRTMKGFVMVEPQGIDMDDELDTWIQHCLDFNPLAKSSKKKK</sequence>
<dbReference type="Proteomes" id="UP000605676">
    <property type="component" value="Unassembled WGS sequence"/>
</dbReference>
<organism evidence="2 3">
    <name type="scientific">Carboxylicivirga marina</name>
    <dbReference type="NCBI Taxonomy" id="2800988"/>
    <lineage>
        <taxon>Bacteria</taxon>
        <taxon>Pseudomonadati</taxon>
        <taxon>Bacteroidota</taxon>
        <taxon>Bacteroidia</taxon>
        <taxon>Marinilabiliales</taxon>
        <taxon>Marinilabiliaceae</taxon>
        <taxon>Carboxylicivirga</taxon>
    </lineage>
</organism>
<keyword evidence="3" id="KW-1185">Reference proteome</keyword>
<dbReference type="RefSeq" id="WP_200465418.1">
    <property type="nucleotide sequence ID" value="NZ_JAENRR010000028.1"/>
</dbReference>
<dbReference type="Pfam" id="PF04993">
    <property type="entry name" value="TfoX_N"/>
    <property type="match status" value="1"/>
</dbReference>
<dbReference type="EMBL" id="JAENRR010000028">
    <property type="protein sequence ID" value="MBK3518191.1"/>
    <property type="molecule type" value="Genomic_DNA"/>
</dbReference>
<evidence type="ECO:0000313" key="2">
    <source>
        <dbReference type="EMBL" id="MBK3518191.1"/>
    </source>
</evidence>
<evidence type="ECO:0000313" key="3">
    <source>
        <dbReference type="Proteomes" id="UP000605676"/>
    </source>
</evidence>